<evidence type="ECO:0000313" key="2">
    <source>
        <dbReference type="EMBL" id="KAK3268329.1"/>
    </source>
</evidence>
<accession>A0AAE0FYR2</accession>
<keyword evidence="1" id="KW-0175">Coiled coil</keyword>
<dbReference type="EMBL" id="LGRX02011892">
    <property type="protein sequence ID" value="KAK3268329.1"/>
    <property type="molecule type" value="Genomic_DNA"/>
</dbReference>
<keyword evidence="3" id="KW-1185">Reference proteome</keyword>
<proteinExistence type="predicted"/>
<sequence length="143" mass="16208">MFPSEFILTGKVPYPSKQIFTRYPTSLIVILANFEIPKTIRSVRKITVMKPSARNNAASKQKACSDATEEHVNARKQVNLQRVATQARDAAENLDEEVEDSTEATRTLFIHSVGNHFESVENMRLLICEVNEEMQTVRTAKQL</sequence>
<reference evidence="2 3" key="1">
    <citation type="journal article" date="2015" name="Genome Biol. Evol.">
        <title>Comparative Genomics of a Bacterivorous Green Alga Reveals Evolutionary Causalities and Consequences of Phago-Mixotrophic Mode of Nutrition.</title>
        <authorList>
            <person name="Burns J.A."/>
            <person name="Paasch A."/>
            <person name="Narechania A."/>
            <person name="Kim E."/>
        </authorList>
    </citation>
    <scope>NUCLEOTIDE SEQUENCE [LARGE SCALE GENOMIC DNA]</scope>
    <source>
        <strain evidence="2 3">PLY_AMNH</strain>
    </source>
</reference>
<evidence type="ECO:0000313" key="3">
    <source>
        <dbReference type="Proteomes" id="UP001190700"/>
    </source>
</evidence>
<organism evidence="2 3">
    <name type="scientific">Cymbomonas tetramitiformis</name>
    <dbReference type="NCBI Taxonomy" id="36881"/>
    <lineage>
        <taxon>Eukaryota</taxon>
        <taxon>Viridiplantae</taxon>
        <taxon>Chlorophyta</taxon>
        <taxon>Pyramimonadophyceae</taxon>
        <taxon>Pyramimonadales</taxon>
        <taxon>Pyramimonadaceae</taxon>
        <taxon>Cymbomonas</taxon>
    </lineage>
</organism>
<dbReference type="AlphaFoldDB" id="A0AAE0FYR2"/>
<comment type="caution">
    <text evidence="2">The sequence shown here is derived from an EMBL/GenBank/DDBJ whole genome shotgun (WGS) entry which is preliminary data.</text>
</comment>
<feature type="coiled-coil region" evidence="1">
    <location>
        <begin position="77"/>
        <end position="104"/>
    </location>
</feature>
<name>A0AAE0FYR2_9CHLO</name>
<gene>
    <name evidence="2" type="ORF">CYMTET_23163</name>
</gene>
<protein>
    <submittedName>
        <fullName evidence="2">Uncharacterized protein</fullName>
    </submittedName>
</protein>
<dbReference type="Proteomes" id="UP001190700">
    <property type="component" value="Unassembled WGS sequence"/>
</dbReference>
<evidence type="ECO:0000256" key="1">
    <source>
        <dbReference type="SAM" id="Coils"/>
    </source>
</evidence>